<organism evidence="1 2">
    <name type="scientific">Ancylostoma caninum</name>
    <name type="common">Dog hookworm</name>
    <dbReference type="NCBI Taxonomy" id="29170"/>
    <lineage>
        <taxon>Eukaryota</taxon>
        <taxon>Metazoa</taxon>
        <taxon>Ecdysozoa</taxon>
        <taxon>Nematoda</taxon>
        <taxon>Chromadorea</taxon>
        <taxon>Rhabditida</taxon>
        <taxon>Rhabditina</taxon>
        <taxon>Rhabditomorpha</taxon>
        <taxon>Strongyloidea</taxon>
        <taxon>Ancylostomatidae</taxon>
        <taxon>Ancylostomatinae</taxon>
        <taxon>Ancylostoma</taxon>
    </lineage>
</organism>
<evidence type="ECO:0000313" key="1">
    <source>
        <dbReference type="EMBL" id="RCN36544.1"/>
    </source>
</evidence>
<proteinExistence type="predicted"/>
<gene>
    <name evidence="1" type="ORF">ANCCAN_17569</name>
</gene>
<dbReference type="AlphaFoldDB" id="A0A368FWH1"/>
<keyword evidence="2" id="KW-1185">Reference proteome</keyword>
<reference evidence="1 2" key="1">
    <citation type="submission" date="2014-10" db="EMBL/GenBank/DDBJ databases">
        <title>Draft genome of the hookworm Ancylostoma caninum.</title>
        <authorList>
            <person name="Mitreva M."/>
        </authorList>
    </citation>
    <scope>NUCLEOTIDE SEQUENCE [LARGE SCALE GENOMIC DNA]</scope>
    <source>
        <strain evidence="1 2">Baltimore</strain>
    </source>
</reference>
<evidence type="ECO:0000313" key="2">
    <source>
        <dbReference type="Proteomes" id="UP000252519"/>
    </source>
</evidence>
<dbReference type="EMBL" id="JOJR01000547">
    <property type="protein sequence ID" value="RCN36544.1"/>
    <property type="molecule type" value="Genomic_DNA"/>
</dbReference>
<dbReference type="Proteomes" id="UP000252519">
    <property type="component" value="Unassembled WGS sequence"/>
</dbReference>
<protein>
    <submittedName>
        <fullName evidence="1">Uncharacterized protein</fullName>
    </submittedName>
</protein>
<accession>A0A368FWH1</accession>
<sequence length="68" mass="7678">MHNNCVIDTWMEKLADLGFVVDLASEAGLRTTMHHRASDTRRLHTGGVPRVSDRALAVGAEREQQHRR</sequence>
<name>A0A368FWH1_ANCCA</name>
<comment type="caution">
    <text evidence="1">The sequence shown here is derived from an EMBL/GenBank/DDBJ whole genome shotgun (WGS) entry which is preliminary data.</text>
</comment>